<feature type="compositionally biased region" description="Polar residues" evidence="1">
    <location>
        <begin position="403"/>
        <end position="412"/>
    </location>
</feature>
<feature type="region of interest" description="Disordered" evidence="1">
    <location>
        <begin position="369"/>
        <end position="412"/>
    </location>
</feature>
<feature type="compositionally biased region" description="Low complexity" evidence="1">
    <location>
        <begin position="868"/>
        <end position="881"/>
    </location>
</feature>
<evidence type="ECO:0000313" key="2">
    <source>
        <dbReference type="EMBL" id="CAF1603468.1"/>
    </source>
</evidence>
<evidence type="ECO:0008006" key="4">
    <source>
        <dbReference type="Google" id="ProtNLM"/>
    </source>
</evidence>
<comment type="caution">
    <text evidence="2">The sequence shown here is derived from an EMBL/GenBank/DDBJ whole genome shotgun (WGS) entry which is preliminary data.</text>
</comment>
<evidence type="ECO:0000313" key="3">
    <source>
        <dbReference type="Proteomes" id="UP000663855"/>
    </source>
</evidence>
<dbReference type="AlphaFoldDB" id="A0A816B1C6"/>
<dbReference type="Proteomes" id="UP000663855">
    <property type="component" value="Unassembled WGS sequence"/>
</dbReference>
<feature type="region of interest" description="Disordered" evidence="1">
    <location>
        <begin position="850"/>
        <end position="881"/>
    </location>
</feature>
<feature type="compositionally biased region" description="Polar residues" evidence="1">
    <location>
        <begin position="369"/>
        <end position="386"/>
    </location>
</feature>
<sequence>MHQSTSIHSFDLTSTLTSNALMSTMTNESDSQQSSKPIRGRKALIPAITPSPQVLPGTDTNQRSLKSSKVGHVKDSSCINKVDNKDTTKIDNVQVVQTMHENTNMPLDSRNVKVDNTREECYDDDNSFDVFILSTFTPFSGKQRVDEWLDVTESLFNQYKISRSLRYEAIPLLLEGNAKRKYIHHRHSIQSFDDLYEFLLSEFDTSNTLEPKKTPVSVSQSAETSQLHSLKMSNVIVEPNATSSSGDASVSHLFSSLSELDASQFCLHSLVSGVQKDVGNKRYLANNLYNQQINLQETSNIESGHDDDIGVQREYIMNELVNDEALLNDFLQFRQQQAQYRIQKTGHNLIPYYENVSSNKQVTRKQLNQSKKLQSMVQVQPDVSTPNKRRLNDSAGSGGLPTPKQQRSGNEQFQDNEIILDEIGDNRQIDSTSKYMQQHKIPFDQVKRAVSSNLPCFYIRFHPTNEDQKVPSAFNAADKIFEYRKQQNVQINRFSFVGWAGVKLKLGVNGKEDYINLVSTEEWPNSIMNIPITIEKPKFIPDCFALVIRYIPHSMNYEFVKEEISRSIASVVNLKRIQYSYNRKTDDYRFHVKDLQEYNRAINMRRISIGNVMVPITRFLEGNKLAYCTRCWRVGHMRNKCLDATARCRICLQEIIDIQKHNCTQQPICAQCDGNHHSLSSQCESIKAYKVQLKEEVENALARGVIHRSEPNKQVPNFNQDDFPHLPNHNPNRNKVSAWGSKQGPTQQPTIEFTEITGVLTALNKQLSIMTDTNIRMEKKFEEMEMCMKHDTNALELLQKTMKNTLCSIREVMETMVNPLCELAKIQVKRKHPPFTNILEELQAGISNRLSKQNSDTQKDGQINKDITTLSASSNTNSNTR</sequence>
<reference evidence="2" key="1">
    <citation type="submission" date="2021-02" db="EMBL/GenBank/DDBJ databases">
        <authorList>
            <person name="Nowell W R."/>
        </authorList>
    </citation>
    <scope>NUCLEOTIDE SEQUENCE</scope>
</reference>
<protein>
    <recommendedName>
        <fullName evidence="4">CCHC-type domain-containing protein</fullName>
    </recommendedName>
</protein>
<evidence type="ECO:0000256" key="1">
    <source>
        <dbReference type="SAM" id="MobiDB-lite"/>
    </source>
</evidence>
<gene>
    <name evidence="2" type="ORF">CJN711_LOCUS35520</name>
</gene>
<feature type="compositionally biased region" description="Polar residues" evidence="1">
    <location>
        <begin position="58"/>
        <end position="67"/>
    </location>
</feature>
<organism evidence="2 3">
    <name type="scientific">Rotaria magnacalcarata</name>
    <dbReference type="NCBI Taxonomy" id="392030"/>
    <lineage>
        <taxon>Eukaryota</taxon>
        <taxon>Metazoa</taxon>
        <taxon>Spiralia</taxon>
        <taxon>Gnathifera</taxon>
        <taxon>Rotifera</taxon>
        <taxon>Eurotatoria</taxon>
        <taxon>Bdelloidea</taxon>
        <taxon>Philodinida</taxon>
        <taxon>Philodinidae</taxon>
        <taxon>Rotaria</taxon>
    </lineage>
</organism>
<accession>A0A816B1C6</accession>
<name>A0A816B1C6_9BILA</name>
<feature type="region of interest" description="Disordered" evidence="1">
    <location>
        <begin position="47"/>
        <end position="70"/>
    </location>
</feature>
<proteinExistence type="predicted"/>
<dbReference type="EMBL" id="CAJNOV010017212">
    <property type="protein sequence ID" value="CAF1603468.1"/>
    <property type="molecule type" value="Genomic_DNA"/>
</dbReference>